<dbReference type="PANTHER" id="PTHR13271:SF151">
    <property type="entry name" value="SET DOMAIN-CONTAINING PROTEIN 4"/>
    <property type="match status" value="1"/>
</dbReference>
<name>A0AAD5DMT0_9CHLO</name>
<dbReference type="Pfam" id="PF09273">
    <property type="entry name" value="Rubis-subs-bind"/>
    <property type="match status" value="1"/>
</dbReference>
<dbReference type="Proteomes" id="UP001205105">
    <property type="component" value="Unassembled WGS sequence"/>
</dbReference>
<dbReference type="EMBL" id="JADXDR010000070">
    <property type="protein sequence ID" value="KAI7840902.1"/>
    <property type="molecule type" value="Genomic_DNA"/>
</dbReference>
<reference evidence="5" key="1">
    <citation type="submission" date="2020-11" db="EMBL/GenBank/DDBJ databases">
        <title>Chlorella ohadii genome sequencing and assembly.</title>
        <authorList>
            <person name="Murik O."/>
            <person name="Treves H."/>
            <person name="Kedem I."/>
            <person name="Shotland Y."/>
            <person name="Kaplan A."/>
        </authorList>
    </citation>
    <scope>NUCLEOTIDE SEQUENCE</scope>
    <source>
        <strain evidence="5">1</strain>
    </source>
</reference>
<keyword evidence="2" id="KW-0808">Transferase</keyword>
<dbReference type="PANTHER" id="PTHR13271">
    <property type="entry name" value="UNCHARACTERIZED PUTATIVE METHYLTRANSFERASE"/>
    <property type="match status" value="1"/>
</dbReference>
<dbReference type="InterPro" id="IPR046341">
    <property type="entry name" value="SET_dom_sf"/>
</dbReference>
<evidence type="ECO:0000313" key="6">
    <source>
        <dbReference type="Proteomes" id="UP001205105"/>
    </source>
</evidence>
<keyword evidence="6" id="KW-1185">Reference proteome</keyword>
<keyword evidence="3" id="KW-0949">S-adenosyl-L-methionine</keyword>
<evidence type="ECO:0000313" key="5">
    <source>
        <dbReference type="EMBL" id="KAI7840902.1"/>
    </source>
</evidence>
<comment type="caution">
    <text evidence="5">The sequence shown here is derived from an EMBL/GenBank/DDBJ whole genome shotgun (WGS) entry which is preliminary data.</text>
</comment>
<evidence type="ECO:0000259" key="4">
    <source>
        <dbReference type="Pfam" id="PF09273"/>
    </source>
</evidence>
<dbReference type="InterPro" id="IPR050600">
    <property type="entry name" value="SETD3_SETD6_MTase"/>
</dbReference>
<gene>
    <name evidence="5" type="ORF">COHA_005430</name>
</gene>
<evidence type="ECO:0000256" key="1">
    <source>
        <dbReference type="ARBA" id="ARBA00022603"/>
    </source>
</evidence>
<dbReference type="AlphaFoldDB" id="A0AAD5DMT0"/>
<evidence type="ECO:0000256" key="2">
    <source>
        <dbReference type="ARBA" id="ARBA00022679"/>
    </source>
</evidence>
<dbReference type="InterPro" id="IPR036464">
    <property type="entry name" value="Rubisco_LSMT_subst-bd_sf"/>
</dbReference>
<dbReference type="GO" id="GO:0032259">
    <property type="term" value="P:methylation"/>
    <property type="evidence" value="ECO:0007669"/>
    <property type="project" value="UniProtKB-KW"/>
</dbReference>
<dbReference type="InterPro" id="IPR015353">
    <property type="entry name" value="Rubisco_LSMT_subst-bd"/>
</dbReference>
<organism evidence="5 6">
    <name type="scientific">Chlorella ohadii</name>
    <dbReference type="NCBI Taxonomy" id="2649997"/>
    <lineage>
        <taxon>Eukaryota</taxon>
        <taxon>Viridiplantae</taxon>
        <taxon>Chlorophyta</taxon>
        <taxon>core chlorophytes</taxon>
        <taxon>Trebouxiophyceae</taxon>
        <taxon>Chlorellales</taxon>
        <taxon>Chlorellaceae</taxon>
        <taxon>Chlorella clade</taxon>
        <taxon>Chlorella</taxon>
    </lineage>
</organism>
<dbReference type="GO" id="GO:0016279">
    <property type="term" value="F:protein-lysine N-methyltransferase activity"/>
    <property type="evidence" value="ECO:0007669"/>
    <property type="project" value="TreeGrafter"/>
</dbReference>
<proteinExistence type="predicted"/>
<dbReference type="SUPFAM" id="SSF81822">
    <property type="entry name" value="RuBisCo LSMT C-terminal, substrate-binding domain"/>
    <property type="match status" value="1"/>
</dbReference>
<dbReference type="SUPFAM" id="SSF82199">
    <property type="entry name" value="SET domain"/>
    <property type="match status" value="2"/>
</dbReference>
<dbReference type="Gene3D" id="3.90.1410.10">
    <property type="entry name" value="set domain protein methyltransferase, domain 1"/>
    <property type="match status" value="1"/>
</dbReference>
<feature type="domain" description="Rubisco LSMT substrate-binding" evidence="4">
    <location>
        <begin position="271"/>
        <end position="345"/>
    </location>
</feature>
<evidence type="ECO:0000256" key="3">
    <source>
        <dbReference type="ARBA" id="ARBA00022691"/>
    </source>
</evidence>
<protein>
    <recommendedName>
        <fullName evidence="4">Rubisco LSMT substrate-binding domain-containing protein</fullName>
    </recommendedName>
</protein>
<accession>A0AAD5DMT0</accession>
<dbReference type="Gene3D" id="3.90.1420.10">
    <property type="entry name" value="Rubisco LSMT, substrate-binding domain"/>
    <property type="match status" value="1"/>
</dbReference>
<sequence length="448" mass="45449">MCFAEAEAAALQVPAAVAAVRAAAAAAAAQHASALPLLRVLRLAPNWRSRAAWLWAASTLSSRTMYLPFDSAGALTPLGDFANYRPPPPPVVPTVHDLVAAAAALSAAAGAAGAAAAADAAGPAGSDAAGALGAAADAAGPASSDAAGVTEQLAAVSLEDGGDGSQGLAGDGSLDEQADEYSLYARIGYKAGEQVFLCYGRHANLELLKHYGFVLGSNPHDVAALPPRLLPPAVQQQLAGGGSGGDSAAAAEAIIEEADGTEGGALLHANGAPSWELLRALRLGCATSAERKTSAYLALSDQPISVGSERAAFEGLRAACEAALAELPTTIEQDERERQAVAGELQVAAAAAALDSQAAREGQEVASAAAASGQAVAAEQQQQQQRRQQQAALERLQLAIEWRLCHKRILTRCVTLCNAVLTALPPAAQAPAADIGSRIAALRRQPRW</sequence>
<keyword evidence="1" id="KW-0489">Methyltransferase</keyword>